<dbReference type="InterPro" id="IPR011009">
    <property type="entry name" value="Kinase-like_dom_sf"/>
</dbReference>
<feature type="region of interest" description="Disordered" evidence="1">
    <location>
        <begin position="91"/>
        <end position="120"/>
    </location>
</feature>
<feature type="compositionally biased region" description="Polar residues" evidence="1">
    <location>
        <begin position="91"/>
        <end position="101"/>
    </location>
</feature>
<sequence>MDKFTVNELNRLVIREDEPAASQPLGHMLSHIFQPFTSPLPVLSMLQIPLKNILHHNERTRAKFCENSPDDLVPLYDTDAQLWNWDLPTLAPTTDSESIDPQQPEPDKEDNTQDGGAKKATHEEIVSSFFNALAICLAKAQPKSLATSVTATCTWTAAHAHKPLPGTDWGNIRVSAELTCSAYQPTMQLVKAADAHAYLMLSQQPWRRFALVLSLTNAYRELRVLFYDHAGGVVSPSFNINQKLHIVAHIIAAIHFGSLECIGYDLTISFTKQVCPPHHHTKGYRPIKNLPSRRQLADHAITAPMSEPPDPPCGNSVHVAANESIFPATELKSSASHIGSGTHISNESVVPLPPIVQATAISSAPLLNLTTQAPPEPDSIFSATPHPSQFPYSAQSPEPCGKIHVREKIYTIKRILFASRGLVSRGTVCYLATLDDEEFIIKDHWVQGKEDQVVLNEIEMLRRMSGVPGVPTLVDWWIVERSNGDTDMTSKYRKQPSPRSIAGTSRLHVRLVLTPCARPLHMFRTVKELVKALRDIVIIQRQAVEECQVLHRDCSLNNAMIVDLLGGKSRGFLIDWEFAVRINPDIKYAMGGTGTIPFMSRGLLTQLSDAQKVASGGKKMTHVLKTTSNTMELPVTQVVQSFSDDLESLFFVFIWICIKFCGPHGQVREDLGNSIPDRWNNMDLESCGAFKGNFFASTKEEQCLVDEIHPYFNDLIPLATEWHATLKDNTEKLVSFNDILTLLNSHLDRLPDDEELVSVVKTLKESAAALNKRVEKRVASQFFSAELLKRRKSDDDSDV</sequence>
<proteinExistence type="predicted"/>
<gene>
    <name evidence="3" type="ORF">EV702DRAFT_1051093</name>
</gene>
<organism evidence="3 4">
    <name type="scientific">Suillus placidus</name>
    <dbReference type="NCBI Taxonomy" id="48579"/>
    <lineage>
        <taxon>Eukaryota</taxon>
        <taxon>Fungi</taxon>
        <taxon>Dikarya</taxon>
        <taxon>Basidiomycota</taxon>
        <taxon>Agaricomycotina</taxon>
        <taxon>Agaricomycetes</taxon>
        <taxon>Agaricomycetidae</taxon>
        <taxon>Boletales</taxon>
        <taxon>Suillineae</taxon>
        <taxon>Suillaceae</taxon>
        <taxon>Suillus</taxon>
    </lineage>
</organism>
<keyword evidence="4" id="KW-1185">Reference proteome</keyword>
<evidence type="ECO:0000259" key="2">
    <source>
        <dbReference type="Pfam" id="PF17667"/>
    </source>
</evidence>
<dbReference type="PANTHER" id="PTHR38248">
    <property type="entry name" value="FUNK1 6"/>
    <property type="match status" value="1"/>
</dbReference>
<evidence type="ECO:0000256" key="1">
    <source>
        <dbReference type="SAM" id="MobiDB-lite"/>
    </source>
</evidence>
<dbReference type="OrthoDB" id="2621401at2759"/>
<feature type="domain" description="Fungal-type protein kinase" evidence="2">
    <location>
        <begin position="406"/>
        <end position="657"/>
    </location>
</feature>
<reference evidence="3" key="1">
    <citation type="journal article" date="2020" name="New Phytol.">
        <title>Comparative genomics reveals dynamic genome evolution in host specialist ectomycorrhizal fungi.</title>
        <authorList>
            <person name="Lofgren L.A."/>
            <person name="Nguyen N.H."/>
            <person name="Vilgalys R."/>
            <person name="Ruytinx J."/>
            <person name="Liao H.L."/>
            <person name="Branco S."/>
            <person name="Kuo A."/>
            <person name="LaButti K."/>
            <person name="Lipzen A."/>
            <person name="Andreopoulos W."/>
            <person name="Pangilinan J."/>
            <person name="Riley R."/>
            <person name="Hundley H."/>
            <person name="Na H."/>
            <person name="Barry K."/>
            <person name="Grigoriev I.V."/>
            <person name="Stajich J.E."/>
            <person name="Kennedy P.G."/>
        </authorList>
    </citation>
    <scope>NUCLEOTIDE SEQUENCE</scope>
    <source>
        <strain evidence="3">DOB743</strain>
    </source>
</reference>
<dbReference type="EMBL" id="JABBWD010000111">
    <property type="protein sequence ID" value="KAG1765185.1"/>
    <property type="molecule type" value="Genomic_DNA"/>
</dbReference>
<dbReference type="SUPFAM" id="SSF56112">
    <property type="entry name" value="Protein kinase-like (PK-like)"/>
    <property type="match status" value="1"/>
</dbReference>
<feature type="domain" description="Fungal-type protein kinase" evidence="2">
    <location>
        <begin position="167"/>
        <end position="271"/>
    </location>
</feature>
<dbReference type="Pfam" id="PF17667">
    <property type="entry name" value="Pkinase_fungal"/>
    <property type="match status" value="2"/>
</dbReference>
<dbReference type="AlphaFoldDB" id="A0A9P6ZGL7"/>
<evidence type="ECO:0000313" key="4">
    <source>
        <dbReference type="Proteomes" id="UP000714275"/>
    </source>
</evidence>
<accession>A0A9P6ZGL7</accession>
<dbReference type="PANTHER" id="PTHR38248:SF2">
    <property type="entry name" value="FUNK1 11"/>
    <property type="match status" value="1"/>
</dbReference>
<protein>
    <recommendedName>
        <fullName evidence="2">Fungal-type protein kinase domain-containing protein</fullName>
    </recommendedName>
</protein>
<dbReference type="InterPro" id="IPR040976">
    <property type="entry name" value="Pkinase_fungal"/>
</dbReference>
<comment type="caution">
    <text evidence="3">The sequence shown here is derived from an EMBL/GenBank/DDBJ whole genome shotgun (WGS) entry which is preliminary data.</text>
</comment>
<evidence type="ECO:0000313" key="3">
    <source>
        <dbReference type="EMBL" id="KAG1765185.1"/>
    </source>
</evidence>
<dbReference type="Proteomes" id="UP000714275">
    <property type="component" value="Unassembled WGS sequence"/>
</dbReference>
<name>A0A9P6ZGL7_9AGAM</name>
<feature type="compositionally biased region" description="Basic and acidic residues" evidence="1">
    <location>
        <begin position="105"/>
        <end position="120"/>
    </location>
</feature>